<evidence type="ECO:0000313" key="4">
    <source>
        <dbReference type="EMBL" id="CAH9075035.1"/>
    </source>
</evidence>
<protein>
    <recommendedName>
        <fullName evidence="6">Pentatricopeptide repeat-containing protein</fullName>
    </recommendedName>
</protein>
<dbReference type="InterPro" id="IPR002885">
    <property type="entry name" value="PPR_rpt"/>
</dbReference>
<feature type="repeat" description="PPR" evidence="3">
    <location>
        <begin position="280"/>
        <end position="314"/>
    </location>
</feature>
<dbReference type="InterPro" id="IPR011990">
    <property type="entry name" value="TPR-like_helical_dom_sf"/>
</dbReference>
<reference evidence="4" key="1">
    <citation type="submission" date="2022-07" db="EMBL/GenBank/DDBJ databases">
        <authorList>
            <person name="Macas J."/>
            <person name="Novak P."/>
            <person name="Neumann P."/>
        </authorList>
    </citation>
    <scope>NUCLEOTIDE SEQUENCE</scope>
</reference>
<dbReference type="GO" id="GO:0005739">
    <property type="term" value="C:mitochondrion"/>
    <property type="evidence" value="ECO:0007669"/>
    <property type="project" value="UniProtKB-ARBA"/>
</dbReference>
<dbReference type="EMBL" id="CAMAPE010000009">
    <property type="protein sequence ID" value="CAH9075035.1"/>
    <property type="molecule type" value="Genomic_DNA"/>
</dbReference>
<comment type="caution">
    <text evidence="4">The sequence shown here is derived from an EMBL/GenBank/DDBJ whole genome shotgun (WGS) entry which is preliminary data.</text>
</comment>
<evidence type="ECO:0000256" key="3">
    <source>
        <dbReference type="PROSITE-ProRule" id="PRU00708"/>
    </source>
</evidence>
<evidence type="ECO:0000256" key="1">
    <source>
        <dbReference type="ARBA" id="ARBA00022737"/>
    </source>
</evidence>
<comment type="similarity">
    <text evidence="2">Belongs to the PPR family. PCMP-E subfamily.</text>
</comment>
<dbReference type="NCBIfam" id="TIGR00756">
    <property type="entry name" value="PPR"/>
    <property type="match status" value="6"/>
</dbReference>
<dbReference type="GO" id="GO:0003723">
    <property type="term" value="F:RNA binding"/>
    <property type="evidence" value="ECO:0007669"/>
    <property type="project" value="InterPro"/>
</dbReference>
<dbReference type="FunFam" id="1.25.40.10:FF:000436">
    <property type="entry name" value="Pentatricopeptide repeat-containing protein At5g39350 family"/>
    <property type="match status" value="1"/>
</dbReference>
<dbReference type="Gene3D" id="1.25.40.10">
    <property type="entry name" value="Tetratricopeptide repeat domain"/>
    <property type="match status" value="6"/>
</dbReference>
<accession>A0A9P0YTW6</accession>
<organism evidence="4 5">
    <name type="scientific">Cuscuta europaea</name>
    <name type="common">European dodder</name>
    <dbReference type="NCBI Taxonomy" id="41803"/>
    <lineage>
        <taxon>Eukaryota</taxon>
        <taxon>Viridiplantae</taxon>
        <taxon>Streptophyta</taxon>
        <taxon>Embryophyta</taxon>
        <taxon>Tracheophyta</taxon>
        <taxon>Spermatophyta</taxon>
        <taxon>Magnoliopsida</taxon>
        <taxon>eudicotyledons</taxon>
        <taxon>Gunneridae</taxon>
        <taxon>Pentapetalae</taxon>
        <taxon>asterids</taxon>
        <taxon>lamiids</taxon>
        <taxon>Solanales</taxon>
        <taxon>Convolvulaceae</taxon>
        <taxon>Cuscuteae</taxon>
        <taxon>Cuscuta</taxon>
        <taxon>Cuscuta subgen. Cuscuta</taxon>
    </lineage>
</organism>
<evidence type="ECO:0008006" key="6">
    <source>
        <dbReference type="Google" id="ProtNLM"/>
    </source>
</evidence>
<dbReference type="FunFam" id="1.25.40.10:FF:000205">
    <property type="entry name" value="Pentatricopeptide repeat-containing protein, mitochondrial"/>
    <property type="match status" value="1"/>
</dbReference>
<dbReference type="PROSITE" id="PS51375">
    <property type="entry name" value="PPR"/>
    <property type="match status" value="6"/>
</dbReference>
<feature type="repeat" description="PPR" evidence="3">
    <location>
        <begin position="214"/>
        <end position="248"/>
    </location>
</feature>
<gene>
    <name evidence="4" type="ORF">CEURO_LOCUS5455</name>
</gene>
<dbReference type="Proteomes" id="UP001152484">
    <property type="component" value="Unassembled WGS sequence"/>
</dbReference>
<keyword evidence="1" id="KW-0677">Repeat</keyword>
<dbReference type="Pfam" id="PF13041">
    <property type="entry name" value="PPR_2"/>
    <property type="match status" value="3"/>
</dbReference>
<keyword evidence="5" id="KW-1185">Reference proteome</keyword>
<feature type="repeat" description="PPR" evidence="3">
    <location>
        <begin position="179"/>
        <end position="213"/>
    </location>
</feature>
<dbReference type="GO" id="GO:0009451">
    <property type="term" value="P:RNA modification"/>
    <property type="evidence" value="ECO:0007669"/>
    <property type="project" value="InterPro"/>
</dbReference>
<sequence>MTPYRVLALLKSRTASRWSCRPFQKRETKILHQKVVTLGLQSSIPLSKGLTDLYCCCQDFRSAKLVFQNLNNPLDITLWNGLMAAYTRNSGFIEALELFIRLLLLSPYLKPDAYTYPSVLKACSGLGYHVQIGNAVHGRLIKTGFLFDVVIASSVVGMYAKGGGFKAATEVFDEIPVRDVACWNTLISSYYQSGECGKALELFEKMKDSGSTPNSVSYTAAISSCGRLLDLDRGEKIYAELAKDGVSPDCFVSSALVDMFGRCGHIERAEEVFRRIPNKTLVSWNAMISGYSLRGDSKSCIDLLLRMNEEDIELSLTTLTSLLMSCSRSAQLLHGKFVHAYIIKHNIETDMFVQCSLIDLYFKCGKAETAKRVFSTTPKGDVTAWNTMISGFVSSGFYLDALDIYSDMNVVGSIKPDAITFTSVLVACSQLTTLEKGREVHDSIVDHKLDSNEIVMGALLDMYAKCGAVNEAFEVFSHLPRRDIVSWTSMIVAYGSHGRALEALHLFHEMLQLSDIKPDKVTFLAVISACSHAGLVDEGCHYFNLMINFYGIKPGIEDYSCLLDLLGRSGRLSEVYGILQRHPSMREDVSLLSTLFSACYMHKEEEGIREEVAELLIQKGYNDPSTYVVLANMFASKKEWSKVMDVRMKMKELGLRKNPGCSWIEVDKRMHTFFADDQSLPAAEMQEYTWTPSDNGQMISKLHSKFSSRYTARMSNLRLHVQKQNPDFLEDQYYTRFIPYWPELVTPHTWVKLCNYWNTDEWKKKSEIARCNCVGNLGEGEVPAKTKGRKSREDFYFEIAVEIGRIPTMEDFGDEWCTIDPTQTSRIRQPMLVDCNFIMKA</sequence>
<dbReference type="GO" id="GO:0099402">
    <property type="term" value="P:plant organ development"/>
    <property type="evidence" value="ECO:0007669"/>
    <property type="project" value="UniProtKB-ARBA"/>
</dbReference>
<feature type="repeat" description="PPR" evidence="3">
    <location>
        <begin position="483"/>
        <end position="518"/>
    </location>
</feature>
<evidence type="ECO:0000313" key="5">
    <source>
        <dbReference type="Proteomes" id="UP001152484"/>
    </source>
</evidence>
<dbReference type="InterPro" id="IPR046848">
    <property type="entry name" value="E_motif"/>
</dbReference>
<dbReference type="OrthoDB" id="185373at2759"/>
<dbReference type="Pfam" id="PF01535">
    <property type="entry name" value="PPR"/>
    <property type="match status" value="3"/>
</dbReference>
<dbReference type="PANTHER" id="PTHR47926">
    <property type="entry name" value="PENTATRICOPEPTIDE REPEAT-CONTAINING PROTEIN"/>
    <property type="match status" value="1"/>
</dbReference>
<dbReference type="PANTHER" id="PTHR47926:SF452">
    <property type="entry name" value="PENTATRICOPEPTIDE REPEAT-CONTAINING PROTEIN"/>
    <property type="match status" value="1"/>
</dbReference>
<dbReference type="Pfam" id="PF20431">
    <property type="entry name" value="E_motif"/>
    <property type="match status" value="1"/>
</dbReference>
<dbReference type="FunFam" id="1.25.40.10:FF:000344">
    <property type="entry name" value="Pentatricopeptide repeat-containing protein"/>
    <property type="match status" value="1"/>
</dbReference>
<name>A0A9P0YTW6_CUSEU</name>
<evidence type="ECO:0000256" key="2">
    <source>
        <dbReference type="ARBA" id="ARBA00061659"/>
    </source>
</evidence>
<feature type="repeat" description="PPR" evidence="3">
    <location>
        <begin position="623"/>
        <end position="657"/>
    </location>
</feature>
<dbReference type="AlphaFoldDB" id="A0A9P0YTW6"/>
<feature type="repeat" description="PPR" evidence="3">
    <location>
        <begin position="381"/>
        <end position="415"/>
    </location>
</feature>
<dbReference type="InterPro" id="IPR046960">
    <property type="entry name" value="PPR_At4g14850-like_plant"/>
</dbReference>
<dbReference type="FunFam" id="1.25.40.10:FF:000158">
    <property type="entry name" value="pentatricopeptide repeat-containing protein At2g33680"/>
    <property type="match status" value="1"/>
</dbReference>
<proteinExistence type="inferred from homology"/>